<name>A0ABR8G3W5_9NOSO</name>
<gene>
    <name evidence="1" type="ORF">H6G74_26840</name>
</gene>
<keyword evidence="2" id="KW-1185">Reference proteome</keyword>
<sequence length="66" mass="7950">MLHNTKIENFGVAELWDDFAQCGMNFQWFQPPIHPAFMQRQNFLLFLNITKEERIALNYYQAIISR</sequence>
<dbReference type="EMBL" id="JACJTB010000053">
    <property type="protein sequence ID" value="MBD2597913.1"/>
    <property type="molecule type" value="Genomic_DNA"/>
</dbReference>
<protein>
    <submittedName>
        <fullName evidence="1">Uncharacterized protein</fullName>
    </submittedName>
</protein>
<accession>A0ABR8G3W5</accession>
<dbReference type="Proteomes" id="UP000603457">
    <property type="component" value="Unassembled WGS sequence"/>
</dbReference>
<dbReference type="RefSeq" id="WP_190970529.1">
    <property type="nucleotide sequence ID" value="NZ_JACJTB010000053.1"/>
</dbReference>
<evidence type="ECO:0000313" key="2">
    <source>
        <dbReference type="Proteomes" id="UP000603457"/>
    </source>
</evidence>
<evidence type="ECO:0000313" key="1">
    <source>
        <dbReference type="EMBL" id="MBD2597913.1"/>
    </source>
</evidence>
<comment type="caution">
    <text evidence="1">The sequence shown here is derived from an EMBL/GenBank/DDBJ whole genome shotgun (WGS) entry which is preliminary data.</text>
</comment>
<reference evidence="1 2" key="1">
    <citation type="journal article" date="2020" name="ISME J.">
        <title>Comparative genomics reveals insights into cyanobacterial evolution and habitat adaptation.</title>
        <authorList>
            <person name="Chen M.Y."/>
            <person name="Teng W.K."/>
            <person name="Zhao L."/>
            <person name="Hu C.X."/>
            <person name="Zhou Y.K."/>
            <person name="Han B.P."/>
            <person name="Song L.R."/>
            <person name="Shu W.S."/>
        </authorList>
    </citation>
    <scope>NUCLEOTIDE SEQUENCE [LARGE SCALE GENOMIC DNA]</scope>
    <source>
        <strain evidence="1 2">FACHB-130</strain>
    </source>
</reference>
<organism evidence="1 2">
    <name type="scientific">Nostoc spongiaeforme FACHB-130</name>
    <dbReference type="NCBI Taxonomy" id="1357510"/>
    <lineage>
        <taxon>Bacteria</taxon>
        <taxon>Bacillati</taxon>
        <taxon>Cyanobacteriota</taxon>
        <taxon>Cyanophyceae</taxon>
        <taxon>Nostocales</taxon>
        <taxon>Nostocaceae</taxon>
        <taxon>Nostoc</taxon>
    </lineage>
</organism>
<proteinExistence type="predicted"/>